<feature type="domain" description="YqgF/RNase H-like" evidence="6">
    <location>
        <begin position="2"/>
        <end position="101"/>
    </location>
</feature>
<keyword evidence="1 5" id="KW-0963">Cytoplasm</keyword>
<dbReference type="AlphaFoldDB" id="A0A0T5XCN2"/>
<gene>
    <name evidence="7" type="ORF">HMPREF1705_03396</name>
</gene>
<dbReference type="OrthoDB" id="9796140at2"/>
<dbReference type="Proteomes" id="UP000005273">
    <property type="component" value="Unassembled WGS sequence"/>
</dbReference>
<accession>A0A0T5XCN2</accession>
<evidence type="ECO:0000256" key="4">
    <source>
        <dbReference type="ARBA" id="ARBA00022801"/>
    </source>
</evidence>
<dbReference type="RefSeq" id="WP_009201173.1">
    <property type="nucleotide sequence ID" value="NZ_ACJX03000001.1"/>
</dbReference>
<dbReference type="eggNOG" id="COG0816">
    <property type="taxonomic scope" value="Bacteria"/>
</dbReference>
<keyword evidence="2 5" id="KW-0690">Ribosome biogenesis</keyword>
<dbReference type="InterPro" id="IPR006641">
    <property type="entry name" value="YqgF/RNaseH-like_dom"/>
</dbReference>
<dbReference type="Gene3D" id="3.30.420.140">
    <property type="entry name" value="YqgF/RNase H-like domain"/>
    <property type="match status" value="1"/>
</dbReference>
<sequence length="144" mass="16174">MEHILALDIGSVRIGIAISDPLGIFAQGVGFLNAQGSWLEDLTLLIRKHNVKKVVIGLPIRTNGKKDREADAISDLTDKLKEKFPDITFILWDERFTTTLAQNYLRDSGMSGKKKRNRVDMIAATVLLQSYLDYSNLTKDIPSR</sequence>
<keyword evidence="4 5" id="KW-0378">Hydrolase</keyword>
<dbReference type="SUPFAM" id="SSF53098">
    <property type="entry name" value="Ribonuclease H-like"/>
    <property type="match status" value="1"/>
</dbReference>
<keyword evidence="8" id="KW-1185">Reference proteome</keyword>
<dbReference type="InterPro" id="IPR037027">
    <property type="entry name" value="YqgF/RNaseH-like_dom_sf"/>
</dbReference>
<dbReference type="GO" id="GO:0004518">
    <property type="term" value="F:nuclease activity"/>
    <property type="evidence" value="ECO:0007669"/>
    <property type="project" value="UniProtKB-KW"/>
</dbReference>
<evidence type="ECO:0000259" key="6">
    <source>
        <dbReference type="SMART" id="SM00732"/>
    </source>
</evidence>
<evidence type="ECO:0000256" key="1">
    <source>
        <dbReference type="ARBA" id="ARBA00022490"/>
    </source>
</evidence>
<evidence type="ECO:0000256" key="5">
    <source>
        <dbReference type="HAMAP-Rule" id="MF_00651"/>
    </source>
</evidence>
<dbReference type="PANTHER" id="PTHR33317:SF4">
    <property type="entry name" value="POLYNUCLEOTIDYL TRANSFERASE, RIBONUCLEASE H-LIKE SUPERFAMILY PROTEIN"/>
    <property type="match status" value="1"/>
</dbReference>
<evidence type="ECO:0000256" key="3">
    <source>
        <dbReference type="ARBA" id="ARBA00022722"/>
    </source>
</evidence>
<dbReference type="Pfam" id="PF03652">
    <property type="entry name" value="RuvX"/>
    <property type="match status" value="1"/>
</dbReference>
<dbReference type="HAMAP" id="MF_00651">
    <property type="entry name" value="Nuclease_YqgF"/>
    <property type="match status" value="1"/>
</dbReference>
<dbReference type="InterPro" id="IPR005227">
    <property type="entry name" value="YqgF"/>
</dbReference>
<organism evidence="7 8">
    <name type="scientific">Acetomicrobium hydrogeniformans ATCC BAA-1850</name>
    <dbReference type="NCBI Taxonomy" id="592015"/>
    <lineage>
        <taxon>Bacteria</taxon>
        <taxon>Thermotogati</taxon>
        <taxon>Synergistota</taxon>
        <taxon>Synergistia</taxon>
        <taxon>Synergistales</taxon>
        <taxon>Acetomicrobiaceae</taxon>
        <taxon>Acetomicrobium</taxon>
    </lineage>
</organism>
<comment type="function">
    <text evidence="5">Could be a nuclease involved in processing of the 5'-end of pre-16S rRNA.</text>
</comment>
<name>A0A0T5XCN2_9BACT</name>
<dbReference type="CDD" id="cd16964">
    <property type="entry name" value="YqgF"/>
    <property type="match status" value="1"/>
</dbReference>
<dbReference type="GO" id="GO:0016788">
    <property type="term" value="F:hydrolase activity, acting on ester bonds"/>
    <property type="evidence" value="ECO:0007669"/>
    <property type="project" value="UniProtKB-UniRule"/>
</dbReference>
<keyword evidence="3 5" id="KW-0540">Nuclease</keyword>
<evidence type="ECO:0000313" key="8">
    <source>
        <dbReference type="Proteomes" id="UP000005273"/>
    </source>
</evidence>
<comment type="similarity">
    <text evidence="5">Belongs to the YqgF HJR family.</text>
</comment>
<comment type="subcellular location">
    <subcellularLocation>
        <location evidence="5">Cytoplasm</location>
    </subcellularLocation>
</comment>
<dbReference type="SMART" id="SM00732">
    <property type="entry name" value="YqgFc"/>
    <property type="match status" value="1"/>
</dbReference>
<dbReference type="GO" id="GO:0000967">
    <property type="term" value="P:rRNA 5'-end processing"/>
    <property type="evidence" value="ECO:0007669"/>
    <property type="project" value="UniProtKB-UniRule"/>
</dbReference>
<protein>
    <recommendedName>
        <fullName evidence="5">Putative pre-16S rRNA nuclease</fullName>
        <ecNumber evidence="5">3.1.-.-</ecNumber>
    </recommendedName>
</protein>
<comment type="caution">
    <text evidence="7">The sequence shown here is derived from an EMBL/GenBank/DDBJ whole genome shotgun (WGS) entry which is preliminary data.</text>
</comment>
<dbReference type="NCBIfam" id="TIGR00250">
    <property type="entry name" value="RNAse_H_YqgF"/>
    <property type="match status" value="1"/>
</dbReference>
<proteinExistence type="inferred from homology"/>
<dbReference type="EC" id="3.1.-.-" evidence="5"/>
<dbReference type="InterPro" id="IPR012337">
    <property type="entry name" value="RNaseH-like_sf"/>
</dbReference>
<dbReference type="STRING" id="592015.HMPREF1705_03396"/>
<dbReference type="EMBL" id="ACJX03000001">
    <property type="protein sequence ID" value="KRT36134.1"/>
    <property type="molecule type" value="Genomic_DNA"/>
</dbReference>
<dbReference type="GO" id="GO:0005829">
    <property type="term" value="C:cytosol"/>
    <property type="evidence" value="ECO:0007669"/>
    <property type="project" value="TreeGrafter"/>
</dbReference>
<evidence type="ECO:0000256" key="2">
    <source>
        <dbReference type="ARBA" id="ARBA00022517"/>
    </source>
</evidence>
<reference evidence="8" key="1">
    <citation type="submission" date="2012-09" db="EMBL/GenBank/DDBJ databases">
        <authorList>
            <person name="Weinstock G."/>
            <person name="Sodergren E."/>
            <person name="Clifton S."/>
            <person name="Fulton L."/>
            <person name="Fulton B."/>
            <person name="Courtney L."/>
            <person name="Fronick C."/>
            <person name="Harrison M."/>
            <person name="Strong C."/>
            <person name="Farmer C."/>
            <person name="Delehaunty K."/>
            <person name="Markovic C."/>
            <person name="Hall O."/>
            <person name="Minx P."/>
            <person name="Tomlinson C."/>
            <person name="Mitreva M."/>
            <person name="Nelson J."/>
            <person name="Hou S."/>
            <person name="Wollam A."/>
            <person name="Pepin K.H."/>
            <person name="Johnson M."/>
            <person name="Bhonagiri V."/>
            <person name="Nash W.E."/>
            <person name="Suruliraj S."/>
            <person name="Warren W."/>
            <person name="Chinwalla A."/>
            <person name="Mardis E.R."/>
            <person name="Wilson R.K."/>
        </authorList>
    </citation>
    <scope>NUCLEOTIDE SEQUENCE [LARGE SCALE GENOMIC DNA]</scope>
    <source>
        <strain evidence="8">OS1</strain>
    </source>
</reference>
<dbReference type="PANTHER" id="PTHR33317">
    <property type="entry name" value="POLYNUCLEOTIDYL TRANSFERASE, RIBONUCLEASE H-LIKE SUPERFAMILY PROTEIN"/>
    <property type="match status" value="1"/>
</dbReference>
<evidence type="ECO:0000313" key="7">
    <source>
        <dbReference type="EMBL" id="KRT36134.1"/>
    </source>
</evidence>